<dbReference type="EMBL" id="VUJU01008341">
    <property type="protein sequence ID" value="KAF0732191.1"/>
    <property type="molecule type" value="Genomic_DNA"/>
</dbReference>
<evidence type="ECO:0000313" key="1">
    <source>
        <dbReference type="EMBL" id="KAF0732191.1"/>
    </source>
</evidence>
<protein>
    <recommendedName>
        <fullName evidence="3">RNase H domain-containing protein</fullName>
    </recommendedName>
</protein>
<gene>
    <name evidence="1" type="ORF">FWK35_00027242</name>
</gene>
<reference evidence="1 2" key="1">
    <citation type="submission" date="2019-08" db="EMBL/GenBank/DDBJ databases">
        <title>Whole genome of Aphis craccivora.</title>
        <authorList>
            <person name="Voronova N.V."/>
            <person name="Shulinski R.S."/>
            <person name="Bandarenka Y.V."/>
            <person name="Zhorov D.G."/>
            <person name="Warner D."/>
        </authorList>
    </citation>
    <scope>NUCLEOTIDE SEQUENCE [LARGE SCALE GENOMIC DNA]</scope>
    <source>
        <strain evidence="1">180601</strain>
        <tissue evidence="1">Whole Body</tissue>
    </source>
</reference>
<keyword evidence="2" id="KW-1185">Reference proteome</keyword>
<sequence>MADEAVTSGYSSSINKITTKDLINEAIKRILSSWQNYWDDTPTSNKLRNVKKTIAKWSYLKNSSRREQITINRARIGHSNITHSYLITKEPKPMYVSCNSPLTIEHIIINCPNYTHSRHLLKNPTTLEEALNQQCQYFHFFKINWSR</sequence>
<dbReference type="AlphaFoldDB" id="A0A6G0WXC9"/>
<name>A0A6G0WXC9_APHCR</name>
<dbReference type="OrthoDB" id="6630579at2759"/>
<dbReference type="Proteomes" id="UP000478052">
    <property type="component" value="Unassembled WGS sequence"/>
</dbReference>
<comment type="caution">
    <text evidence="1">The sequence shown here is derived from an EMBL/GenBank/DDBJ whole genome shotgun (WGS) entry which is preliminary data.</text>
</comment>
<evidence type="ECO:0008006" key="3">
    <source>
        <dbReference type="Google" id="ProtNLM"/>
    </source>
</evidence>
<proteinExistence type="predicted"/>
<accession>A0A6G0WXC9</accession>
<evidence type="ECO:0000313" key="2">
    <source>
        <dbReference type="Proteomes" id="UP000478052"/>
    </source>
</evidence>
<organism evidence="1 2">
    <name type="scientific">Aphis craccivora</name>
    <name type="common">Cowpea aphid</name>
    <dbReference type="NCBI Taxonomy" id="307492"/>
    <lineage>
        <taxon>Eukaryota</taxon>
        <taxon>Metazoa</taxon>
        <taxon>Ecdysozoa</taxon>
        <taxon>Arthropoda</taxon>
        <taxon>Hexapoda</taxon>
        <taxon>Insecta</taxon>
        <taxon>Pterygota</taxon>
        <taxon>Neoptera</taxon>
        <taxon>Paraneoptera</taxon>
        <taxon>Hemiptera</taxon>
        <taxon>Sternorrhyncha</taxon>
        <taxon>Aphidomorpha</taxon>
        <taxon>Aphidoidea</taxon>
        <taxon>Aphididae</taxon>
        <taxon>Aphidini</taxon>
        <taxon>Aphis</taxon>
        <taxon>Aphis</taxon>
    </lineage>
</organism>